<feature type="domain" description="Type II/III secretion system secretin-like" evidence="8">
    <location>
        <begin position="272"/>
        <end position="430"/>
    </location>
</feature>
<feature type="region of interest" description="Disordered" evidence="6">
    <location>
        <begin position="130"/>
        <end position="152"/>
    </location>
</feature>
<dbReference type="EMBL" id="VUNR01000016">
    <property type="protein sequence ID" value="MSU09083.1"/>
    <property type="molecule type" value="Genomic_DNA"/>
</dbReference>
<sequence>MMKRFFISMVVCLMLLGSGRADAMSLNVQDGDVGELLRSIARMGNINIILDRSVTGSISLKVDEAEPEEMLMQIIRAGGFDATRDGNTWIVAGRGNLQQGFGRVHVLPVKYAPLQDIKNAVAMYLGQGDSKGQAGTGKSVKEAAKGETKESTKLQAVNSEKRQRVLADVSTGSLLVYGTAEEAERARELVQKLDVPARQVSIEAKVVSVNKEDASKLGIQWDWTTLPQYNYDGDEAKRPVFEKSGTAGGIVSFGKGPGGKPYEWQFSAAIEAMVSHGKADVLSRPNIVTMQGQEAVINIGGEVPVPTVSTTNSTVTTSIEYRPAGIILRCLPMVNEDGYITSKIHTEVSSPQYVEEMNAYSFQKRSADTMVRLKDGETMVIGGLISSEEIKSMSKVPFLGDLPILGNLFKSVHSSVANSEIFIILKAKIVS</sequence>
<gene>
    <name evidence="10" type="ORF">FYJ84_08810</name>
</gene>
<feature type="domain" description="NolW-like" evidence="9">
    <location>
        <begin position="104"/>
        <end position="199"/>
    </location>
</feature>
<evidence type="ECO:0000256" key="7">
    <source>
        <dbReference type="SAM" id="SignalP"/>
    </source>
</evidence>
<dbReference type="GO" id="GO:0009279">
    <property type="term" value="C:cell outer membrane"/>
    <property type="evidence" value="ECO:0007669"/>
    <property type="project" value="UniProtKB-SubCell"/>
</dbReference>
<dbReference type="Pfam" id="PF03958">
    <property type="entry name" value="Secretin_N"/>
    <property type="match status" value="1"/>
</dbReference>
<protein>
    <submittedName>
        <fullName evidence="10">Type II secretion system protein GspD</fullName>
    </submittedName>
</protein>
<evidence type="ECO:0000256" key="4">
    <source>
        <dbReference type="RuleBase" id="RU004003"/>
    </source>
</evidence>
<evidence type="ECO:0000256" key="5">
    <source>
        <dbReference type="RuleBase" id="RU004004"/>
    </source>
</evidence>
<reference evidence="10 11" key="1">
    <citation type="submission" date="2019-08" db="EMBL/GenBank/DDBJ databases">
        <title>In-depth cultivation of the pig gut microbiome towards novel bacterial diversity and tailored functional studies.</title>
        <authorList>
            <person name="Wylensek D."/>
            <person name="Hitch T.C.A."/>
            <person name="Clavel T."/>
        </authorList>
    </citation>
    <scope>NUCLEOTIDE SEQUENCE [LARGE SCALE GENOMIC DNA]</scope>
    <source>
        <strain evidence="10 11">WCA-693-APC-5D-A</strain>
    </source>
</reference>
<feature type="chain" id="PRO_5026045729" evidence="7">
    <location>
        <begin position="24"/>
        <end position="431"/>
    </location>
</feature>
<keyword evidence="2 7" id="KW-0732">Signal</keyword>
<dbReference type="PRINTS" id="PR00811">
    <property type="entry name" value="BCTERIALGSPD"/>
</dbReference>
<comment type="caution">
    <text evidence="10">The sequence shown here is derived from an EMBL/GenBank/DDBJ whole genome shotgun (WGS) entry which is preliminary data.</text>
</comment>
<evidence type="ECO:0000313" key="10">
    <source>
        <dbReference type="EMBL" id="MSU09083.1"/>
    </source>
</evidence>
<dbReference type="PROSITE" id="PS00875">
    <property type="entry name" value="T2SP_D"/>
    <property type="match status" value="1"/>
</dbReference>
<dbReference type="GO" id="GO:0015627">
    <property type="term" value="C:type II protein secretion system complex"/>
    <property type="evidence" value="ECO:0007669"/>
    <property type="project" value="TreeGrafter"/>
</dbReference>
<proteinExistence type="inferred from homology"/>
<evidence type="ECO:0000256" key="3">
    <source>
        <dbReference type="ARBA" id="ARBA00023136"/>
    </source>
</evidence>
<evidence type="ECO:0000256" key="1">
    <source>
        <dbReference type="ARBA" id="ARBA00004370"/>
    </source>
</evidence>
<dbReference type="InterPro" id="IPR038591">
    <property type="entry name" value="NolW-like_sf"/>
</dbReference>
<dbReference type="AlphaFoldDB" id="A0A6I2UC38"/>
<accession>A0A6I2UC38</accession>
<evidence type="ECO:0000313" key="11">
    <source>
        <dbReference type="Proteomes" id="UP000433181"/>
    </source>
</evidence>
<keyword evidence="3" id="KW-0472">Membrane</keyword>
<evidence type="ECO:0000256" key="6">
    <source>
        <dbReference type="SAM" id="MobiDB-lite"/>
    </source>
</evidence>
<dbReference type="PANTHER" id="PTHR30332">
    <property type="entry name" value="PROBABLE GENERAL SECRETION PATHWAY PROTEIN D"/>
    <property type="match status" value="1"/>
</dbReference>
<dbReference type="Proteomes" id="UP000433181">
    <property type="component" value="Unassembled WGS sequence"/>
</dbReference>
<dbReference type="GO" id="GO:0009306">
    <property type="term" value="P:protein secretion"/>
    <property type="evidence" value="ECO:0007669"/>
    <property type="project" value="InterPro"/>
</dbReference>
<feature type="signal peptide" evidence="7">
    <location>
        <begin position="1"/>
        <end position="23"/>
    </location>
</feature>
<organism evidence="10 11">
    <name type="scientific">Anaerovibrio slackiae</name>
    <dbReference type="NCBI Taxonomy" id="2652309"/>
    <lineage>
        <taxon>Bacteria</taxon>
        <taxon>Bacillati</taxon>
        <taxon>Bacillota</taxon>
        <taxon>Negativicutes</taxon>
        <taxon>Selenomonadales</taxon>
        <taxon>Selenomonadaceae</taxon>
        <taxon>Anaerovibrio</taxon>
    </lineage>
</organism>
<dbReference type="InterPro" id="IPR004845">
    <property type="entry name" value="T2SS_GspD_CS"/>
</dbReference>
<dbReference type="PANTHER" id="PTHR30332:SF17">
    <property type="entry name" value="TYPE IV PILIATION SYSTEM PROTEIN DR_0774-RELATED"/>
    <property type="match status" value="1"/>
</dbReference>
<dbReference type="InterPro" id="IPR050810">
    <property type="entry name" value="Bact_Secretion_Sys_Channel"/>
</dbReference>
<dbReference type="Gene3D" id="3.30.1370.120">
    <property type="match status" value="1"/>
</dbReference>
<evidence type="ECO:0000256" key="2">
    <source>
        <dbReference type="ARBA" id="ARBA00022729"/>
    </source>
</evidence>
<dbReference type="InterPro" id="IPR005644">
    <property type="entry name" value="NolW-like"/>
</dbReference>
<keyword evidence="5" id="KW-0813">Transport</keyword>
<evidence type="ECO:0000259" key="8">
    <source>
        <dbReference type="Pfam" id="PF00263"/>
    </source>
</evidence>
<name>A0A6I2UC38_9FIRM</name>
<dbReference type="RefSeq" id="WP_154407251.1">
    <property type="nucleotide sequence ID" value="NZ_JBGVGN010000127.1"/>
</dbReference>
<dbReference type="Pfam" id="PF00263">
    <property type="entry name" value="Secretin"/>
    <property type="match status" value="1"/>
</dbReference>
<comment type="similarity">
    <text evidence="4">Belongs to the bacterial secretin family.</text>
</comment>
<feature type="compositionally biased region" description="Basic and acidic residues" evidence="6">
    <location>
        <begin position="139"/>
        <end position="152"/>
    </location>
</feature>
<evidence type="ECO:0000259" key="9">
    <source>
        <dbReference type="Pfam" id="PF03958"/>
    </source>
</evidence>
<dbReference type="InterPro" id="IPR001775">
    <property type="entry name" value="GspD/PilQ"/>
</dbReference>
<comment type="subcellular location">
    <subcellularLocation>
        <location evidence="5">Cell outer membrane</location>
    </subcellularLocation>
    <subcellularLocation>
        <location evidence="1">Membrane</location>
    </subcellularLocation>
</comment>
<dbReference type="Gene3D" id="3.55.50.30">
    <property type="match status" value="1"/>
</dbReference>
<dbReference type="InterPro" id="IPR004846">
    <property type="entry name" value="T2SS/T3SS_dom"/>
</dbReference>
<keyword evidence="11" id="KW-1185">Reference proteome</keyword>